<proteinExistence type="predicted"/>
<name>A0A2U9PG00_9CAUD</name>
<sequence>MTDDDEVLTGELVPAGDPVPPYEAIRRLREPHVEPGPDVEPPIVRHGDARCDAETRVDGTWEGTTIGRVKLTVRAQCDLPPDHDGQHRVTMPDRVTEYRW</sequence>
<evidence type="ECO:0000313" key="2">
    <source>
        <dbReference type="EMBL" id="AWT50569.1"/>
    </source>
</evidence>
<organism evidence="2 3">
    <name type="scientific">Gordonia phage Sitar</name>
    <dbReference type="NCBI Taxonomy" id="2182348"/>
    <lineage>
        <taxon>Viruses</taxon>
        <taxon>Duplodnaviria</taxon>
        <taxon>Heunggongvirae</taxon>
        <taxon>Uroviricota</taxon>
        <taxon>Caudoviricetes</taxon>
        <taxon>Stackebrandtviridae</taxon>
        <taxon>Schenleyvirinae</taxon>
        <taxon>Vividuovirus</taxon>
        <taxon>Vividuovirus sitar</taxon>
    </lineage>
</organism>
<dbReference type="EMBL" id="MH153809">
    <property type="protein sequence ID" value="AWT50569.1"/>
    <property type="molecule type" value="Genomic_DNA"/>
</dbReference>
<accession>A0A2U9PG00</accession>
<gene>
    <name evidence="2" type="primary">71</name>
    <name evidence="2" type="ORF">PBI_SITAR_71</name>
</gene>
<feature type="region of interest" description="Disordered" evidence="1">
    <location>
        <begin position="1"/>
        <end position="21"/>
    </location>
</feature>
<dbReference type="Proteomes" id="UP000248900">
    <property type="component" value="Segment"/>
</dbReference>
<reference evidence="2 3" key="1">
    <citation type="submission" date="2018-03" db="EMBL/GenBank/DDBJ databases">
        <authorList>
            <person name="Montgomery M.T."/>
            <person name="Garlena R.A."/>
            <person name="Russell D.A."/>
            <person name="Pope W.H."/>
            <person name="Jacobs-Sera D."/>
            <person name="Hatfull G.F."/>
        </authorList>
    </citation>
    <scope>NUCLEOTIDE SEQUENCE [LARGE SCALE GENOMIC DNA]</scope>
</reference>
<protein>
    <submittedName>
        <fullName evidence="2">Uncharacterized protein</fullName>
    </submittedName>
</protein>
<evidence type="ECO:0000256" key="1">
    <source>
        <dbReference type="SAM" id="MobiDB-lite"/>
    </source>
</evidence>
<evidence type="ECO:0000313" key="3">
    <source>
        <dbReference type="Proteomes" id="UP000248900"/>
    </source>
</evidence>
<keyword evidence="3" id="KW-1185">Reference proteome</keyword>